<dbReference type="EMBL" id="LYVF01000165">
    <property type="protein sequence ID" value="OAT81322.1"/>
    <property type="molecule type" value="Genomic_DNA"/>
</dbReference>
<evidence type="ECO:0000313" key="1">
    <source>
        <dbReference type="EMBL" id="OAT81322.1"/>
    </source>
</evidence>
<dbReference type="InterPro" id="IPR012347">
    <property type="entry name" value="Ferritin-like"/>
</dbReference>
<proteinExistence type="predicted"/>
<dbReference type="Pfam" id="PF11553">
    <property type="entry name" value="DUF3231"/>
    <property type="match status" value="1"/>
</dbReference>
<organism evidence="1 2">
    <name type="scientific">Desulfotomaculum copahuensis</name>
    <dbReference type="NCBI Taxonomy" id="1838280"/>
    <lineage>
        <taxon>Bacteria</taxon>
        <taxon>Bacillati</taxon>
        <taxon>Bacillota</taxon>
        <taxon>Clostridia</taxon>
        <taxon>Eubacteriales</taxon>
        <taxon>Desulfotomaculaceae</taxon>
        <taxon>Desulfotomaculum</taxon>
    </lineage>
</organism>
<keyword evidence="2" id="KW-1185">Reference proteome</keyword>
<evidence type="ECO:0000313" key="2">
    <source>
        <dbReference type="Proteomes" id="UP000078532"/>
    </source>
</evidence>
<reference evidence="1 2" key="1">
    <citation type="submission" date="2016-04" db="EMBL/GenBank/DDBJ databases">
        <authorList>
            <person name="Evans L.H."/>
            <person name="Alamgir A."/>
            <person name="Owens N."/>
            <person name="Weber N.D."/>
            <person name="Virtaneva K."/>
            <person name="Barbian K."/>
            <person name="Babar A."/>
            <person name="Rosenke K."/>
        </authorList>
    </citation>
    <scope>NUCLEOTIDE SEQUENCE [LARGE SCALE GENOMIC DNA]</scope>
    <source>
        <strain evidence="1 2">LMa1</strain>
    </source>
</reference>
<sequence length="185" mass="20917">MGPPQGVILITLSDNLKNIAERIANFIPGERLEVGEVASLWYIARNKLIGLATLEIYLSQAEDVSLRTLIDTGIKKIVIPHIEKIQQLLHREGIEEPNVHRRSNLSLIGRDTGTAKFIQDDEIAISIRETIRLSLLQEYFGMVNSTRSDIMDLCTLIYMEDYGAYRSLIELAKKRGWLILSPAMP</sequence>
<dbReference type="Gene3D" id="1.20.1260.10">
    <property type="match status" value="1"/>
</dbReference>
<dbReference type="InterPro" id="IPR021617">
    <property type="entry name" value="DUF3231"/>
</dbReference>
<dbReference type="Proteomes" id="UP000078532">
    <property type="component" value="Unassembled WGS sequence"/>
</dbReference>
<name>A0A1B7LDZ2_9FIRM</name>
<dbReference type="AlphaFoldDB" id="A0A1B7LDZ2"/>
<gene>
    <name evidence="1" type="ORF">A6M21_00560</name>
</gene>
<protein>
    <submittedName>
        <fullName evidence="1">Uncharacterized protein</fullName>
    </submittedName>
</protein>
<accession>A0A1B7LDZ2</accession>
<comment type="caution">
    <text evidence="1">The sequence shown here is derived from an EMBL/GenBank/DDBJ whole genome shotgun (WGS) entry which is preliminary data.</text>
</comment>